<dbReference type="AlphaFoldDB" id="A0A2T9Y811"/>
<evidence type="ECO:0000313" key="2">
    <source>
        <dbReference type="EMBL" id="PVU88478.1"/>
    </source>
</evidence>
<accession>A0A2T9Y811</accession>
<feature type="compositionally biased region" description="Basic residues" evidence="1">
    <location>
        <begin position="141"/>
        <end position="150"/>
    </location>
</feature>
<sequence>MEFQARYKYSQTLHKCIVAYTELANKVISTSYSLDNLVNQKKQTHQYSTSSTSENGSLGILTLDQLEDLLAAQAAEIENSLFALNSNAQQFGLVLGILFDVHSQLLQHNESSAMNEKATKTQEANLPTSNIDTSLDNSLHSKTKTKKKAKKNEMLENRSVGDKLDTSTKTVQKAELASLLEISGLSLPVLVQWAKEVLNVAAKEYNKLVYYLNHINPSAQVDTLSSELQKLECATKTTPVLVVYPWPSYTPRRPNSPKTLNKSATKDIVSIQGFCLFGTTFEQLDPQIEIDISAKLRLVDLLTQYHQNSSAATSS</sequence>
<keyword evidence="3" id="KW-1185">Reference proteome</keyword>
<name>A0A2T9Y811_9FUNG</name>
<feature type="compositionally biased region" description="Polar residues" evidence="1">
    <location>
        <begin position="121"/>
        <end position="140"/>
    </location>
</feature>
<reference evidence="2 3" key="1">
    <citation type="journal article" date="2018" name="MBio">
        <title>Comparative Genomics Reveals the Core Gene Toolbox for the Fungus-Insect Symbiosis.</title>
        <authorList>
            <person name="Wang Y."/>
            <person name="Stata M."/>
            <person name="Wang W."/>
            <person name="Stajich J.E."/>
            <person name="White M.M."/>
            <person name="Moncalvo J.M."/>
        </authorList>
    </citation>
    <scope>NUCLEOTIDE SEQUENCE [LARGE SCALE GENOMIC DNA]</scope>
    <source>
        <strain evidence="2 3">SWE-8-4</strain>
    </source>
</reference>
<organism evidence="2 3">
    <name type="scientific">Smittium simulii</name>
    <dbReference type="NCBI Taxonomy" id="133385"/>
    <lineage>
        <taxon>Eukaryota</taxon>
        <taxon>Fungi</taxon>
        <taxon>Fungi incertae sedis</taxon>
        <taxon>Zoopagomycota</taxon>
        <taxon>Kickxellomycotina</taxon>
        <taxon>Harpellomycetes</taxon>
        <taxon>Harpellales</taxon>
        <taxon>Legeriomycetaceae</taxon>
        <taxon>Smittium</taxon>
    </lineage>
</organism>
<feature type="region of interest" description="Disordered" evidence="1">
    <location>
        <begin position="110"/>
        <end position="167"/>
    </location>
</feature>
<dbReference type="EMBL" id="MBFR01000383">
    <property type="protein sequence ID" value="PVU88478.1"/>
    <property type="molecule type" value="Genomic_DNA"/>
</dbReference>
<evidence type="ECO:0000313" key="3">
    <source>
        <dbReference type="Proteomes" id="UP000245383"/>
    </source>
</evidence>
<feature type="compositionally biased region" description="Basic and acidic residues" evidence="1">
    <location>
        <begin position="151"/>
        <end position="166"/>
    </location>
</feature>
<proteinExistence type="predicted"/>
<protein>
    <submittedName>
        <fullName evidence="2">Uncharacterized protein</fullName>
    </submittedName>
</protein>
<gene>
    <name evidence="2" type="ORF">BB561_005829</name>
</gene>
<evidence type="ECO:0000256" key="1">
    <source>
        <dbReference type="SAM" id="MobiDB-lite"/>
    </source>
</evidence>
<dbReference type="Proteomes" id="UP000245383">
    <property type="component" value="Unassembled WGS sequence"/>
</dbReference>
<comment type="caution">
    <text evidence="2">The sequence shown here is derived from an EMBL/GenBank/DDBJ whole genome shotgun (WGS) entry which is preliminary data.</text>
</comment>